<dbReference type="PANTHER" id="PTHR33132">
    <property type="entry name" value="OSJNBB0118P14.9 PROTEIN"/>
    <property type="match status" value="1"/>
</dbReference>
<dbReference type="EMBL" id="DUZY01000007">
    <property type="protein sequence ID" value="DAD44712.1"/>
    <property type="molecule type" value="Genomic_DNA"/>
</dbReference>
<evidence type="ECO:0000313" key="2">
    <source>
        <dbReference type="Proteomes" id="UP000607653"/>
    </source>
</evidence>
<keyword evidence="2" id="KW-1185">Reference proteome</keyword>
<dbReference type="PANTHER" id="PTHR33132:SF135">
    <property type="entry name" value="OS02G0799700 PROTEIN"/>
    <property type="match status" value="1"/>
</dbReference>
<sequence>MCHPGLPLISPGDSAKQERWFALQVAFAVEAMNPQVPTATVAVPTAEGGGGAGGSPRRCVCSPTRHPGSFRCRRHHARLLDRLYLMVLLRSIACWALKRAQTIARVVCHKEQFRFR</sequence>
<proteinExistence type="predicted"/>
<evidence type="ECO:0000313" key="1">
    <source>
        <dbReference type="EMBL" id="DAD44712.1"/>
    </source>
</evidence>
<dbReference type="Proteomes" id="UP000607653">
    <property type="component" value="Unassembled WGS sequence"/>
</dbReference>
<name>A0A822ZHU1_NELNU</name>
<reference evidence="1 2" key="1">
    <citation type="journal article" date="2020" name="Mol. Biol. Evol.">
        <title>Distinct Expression and Methylation Patterns for Genes with Different Fates following a Single Whole-Genome Duplication in Flowering Plants.</title>
        <authorList>
            <person name="Shi T."/>
            <person name="Rahmani R.S."/>
            <person name="Gugger P.F."/>
            <person name="Wang M."/>
            <person name="Li H."/>
            <person name="Zhang Y."/>
            <person name="Li Z."/>
            <person name="Wang Q."/>
            <person name="Van de Peer Y."/>
            <person name="Marchal K."/>
            <person name="Chen J."/>
        </authorList>
    </citation>
    <scope>NUCLEOTIDE SEQUENCE [LARGE SCALE GENOMIC DNA]</scope>
    <source>
        <tissue evidence="1">Leaf</tissue>
    </source>
</reference>
<gene>
    <name evidence="1" type="ORF">HUJ06_002942</name>
</gene>
<organism evidence="1 2">
    <name type="scientific">Nelumbo nucifera</name>
    <name type="common">Sacred lotus</name>
    <dbReference type="NCBI Taxonomy" id="4432"/>
    <lineage>
        <taxon>Eukaryota</taxon>
        <taxon>Viridiplantae</taxon>
        <taxon>Streptophyta</taxon>
        <taxon>Embryophyta</taxon>
        <taxon>Tracheophyta</taxon>
        <taxon>Spermatophyta</taxon>
        <taxon>Magnoliopsida</taxon>
        <taxon>Proteales</taxon>
        <taxon>Nelumbonaceae</taxon>
        <taxon>Nelumbo</taxon>
    </lineage>
</organism>
<dbReference type="AlphaFoldDB" id="A0A822ZHU1"/>
<protein>
    <submittedName>
        <fullName evidence="1">Uncharacterized protein</fullName>
    </submittedName>
</protein>
<accession>A0A822ZHU1</accession>
<comment type="caution">
    <text evidence="1">The sequence shown here is derived from an EMBL/GenBank/DDBJ whole genome shotgun (WGS) entry which is preliminary data.</text>
</comment>